<reference evidence="2" key="1">
    <citation type="submission" date="2020-09" db="EMBL/GenBank/DDBJ databases">
        <title>Nocardioides sp. strain MJB4 16S ribosomal RNA gene Genome sequencing and assembly.</title>
        <authorList>
            <person name="Kim I."/>
        </authorList>
    </citation>
    <scope>NUCLEOTIDE SEQUENCE</scope>
    <source>
        <strain evidence="2">MJB4</strain>
    </source>
</reference>
<protein>
    <submittedName>
        <fullName evidence="2">Uncharacterized protein</fullName>
    </submittedName>
</protein>
<dbReference type="Proteomes" id="UP000616839">
    <property type="component" value="Unassembled WGS sequence"/>
</dbReference>
<dbReference type="InterPro" id="IPR045931">
    <property type="entry name" value="DUF6350"/>
</dbReference>
<feature type="transmembrane region" description="Helical" evidence="1">
    <location>
        <begin position="20"/>
        <end position="50"/>
    </location>
</feature>
<keyword evidence="3" id="KW-1185">Reference proteome</keyword>
<keyword evidence="1" id="KW-0472">Membrane</keyword>
<dbReference type="Pfam" id="PF19877">
    <property type="entry name" value="DUF6350"/>
    <property type="match status" value="1"/>
</dbReference>
<evidence type="ECO:0000313" key="3">
    <source>
        <dbReference type="Proteomes" id="UP000616839"/>
    </source>
</evidence>
<feature type="transmembrane region" description="Helical" evidence="1">
    <location>
        <begin position="164"/>
        <end position="191"/>
    </location>
</feature>
<feature type="transmembrane region" description="Helical" evidence="1">
    <location>
        <begin position="340"/>
        <end position="361"/>
    </location>
</feature>
<feature type="transmembrane region" description="Helical" evidence="1">
    <location>
        <begin position="279"/>
        <end position="296"/>
    </location>
</feature>
<sequence length="409" mass="40243">MTATLSPPRATAADAPRRPLTLLATAAGLSSAVVPLAVCLGVALAGWFLADAGMHGTPRDALRTGGTAWLMAHGAGVDVRGTAVTVVPLGVTLLVVWQVWRSAVRLGESVAGHGPDAAALSDGDRDWTVAASTLLFTAPYLLVTVAAVVLSAGGAPGPAGTGPVLLWATLLAAVLGGIGIAIGSGRAAIWLSLVPAAVRAGGAAVASILLTLLGVSAAVFTGALLLDLGAAVNVVSRLHTDTGDTLLFVLLVLTLVPNAVLFAAAYLLGPGFAVGTGTLVSPSVVAIGPVPMFPLLAALPDNGPVPTWLPYLVVVPVLCAALGSFRAAGRRPTTAWDEGALRGLVAGVVAGVLIAALTAVAGGAVGPGRMAEVGPLAGQVLVHAIVALGIGGLLGGLAGVWWARRAVAA</sequence>
<accession>A0A927Q0N4</accession>
<feature type="transmembrane region" description="Helical" evidence="1">
    <location>
        <begin position="203"/>
        <end position="226"/>
    </location>
</feature>
<feature type="transmembrane region" description="Helical" evidence="1">
    <location>
        <begin position="246"/>
        <end position="267"/>
    </location>
</feature>
<proteinExistence type="predicted"/>
<comment type="caution">
    <text evidence="2">The sequence shown here is derived from an EMBL/GenBank/DDBJ whole genome shotgun (WGS) entry which is preliminary data.</text>
</comment>
<dbReference type="RefSeq" id="WP_192140434.1">
    <property type="nucleotide sequence ID" value="NZ_JACYXZ010000001.1"/>
</dbReference>
<evidence type="ECO:0000256" key="1">
    <source>
        <dbReference type="SAM" id="Phobius"/>
    </source>
</evidence>
<organism evidence="2 3">
    <name type="scientific">Nocardioides donggukensis</name>
    <dbReference type="NCBI Taxonomy" id="2774019"/>
    <lineage>
        <taxon>Bacteria</taxon>
        <taxon>Bacillati</taxon>
        <taxon>Actinomycetota</taxon>
        <taxon>Actinomycetes</taxon>
        <taxon>Propionibacteriales</taxon>
        <taxon>Nocardioidaceae</taxon>
        <taxon>Nocardioides</taxon>
    </lineage>
</organism>
<dbReference type="AlphaFoldDB" id="A0A927Q0N4"/>
<name>A0A927Q0N4_9ACTN</name>
<gene>
    <name evidence="2" type="ORF">IE331_03255</name>
</gene>
<feature type="transmembrane region" description="Helical" evidence="1">
    <location>
        <begin position="308"/>
        <end position="328"/>
    </location>
</feature>
<keyword evidence="1" id="KW-1133">Transmembrane helix</keyword>
<evidence type="ECO:0000313" key="2">
    <source>
        <dbReference type="EMBL" id="MBD8868634.1"/>
    </source>
</evidence>
<dbReference type="EMBL" id="JACYXZ010000001">
    <property type="protein sequence ID" value="MBD8868634.1"/>
    <property type="molecule type" value="Genomic_DNA"/>
</dbReference>
<feature type="transmembrane region" description="Helical" evidence="1">
    <location>
        <begin position="381"/>
        <end position="403"/>
    </location>
</feature>
<keyword evidence="1" id="KW-0812">Transmembrane</keyword>
<feature type="transmembrane region" description="Helical" evidence="1">
    <location>
        <begin position="129"/>
        <end position="152"/>
    </location>
</feature>
<feature type="transmembrane region" description="Helical" evidence="1">
    <location>
        <begin position="79"/>
        <end position="100"/>
    </location>
</feature>